<feature type="region of interest" description="Disordered" evidence="1">
    <location>
        <begin position="31"/>
        <end position="64"/>
    </location>
</feature>
<protein>
    <submittedName>
        <fullName evidence="2">Uncharacterized protein</fullName>
    </submittedName>
</protein>
<evidence type="ECO:0000313" key="3">
    <source>
        <dbReference type="Proteomes" id="UP000218209"/>
    </source>
</evidence>
<evidence type="ECO:0000313" key="2">
    <source>
        <dbReference type="EMBL" id="OSX68351.1"/>
    </source>
</evidence>
<name>A0A1X6NIA1_PORUM</name>
<dbReference type="Proteomes" id="UP000218209">
    <property type="component" value="Unassembled WGS sequence"/>
</dbReference>
<dbReference type="AlphaFoldDB" id="A0A1X6NIA1"/>
<dbReference type="EMBL" id="KV920679">
    <property type="protein sequence ID" value="OSX68351.1"/>
    <property type="molecule type" value="Genomic_DNA"/>
</dbReference>
<gene>
    <name evidence="2" type="ORF">BU14_2952s0001</name>
</gene>
<keyword evidence="3" id="KW-1185">Reference proteome</keyword>
<organism evidence="2 3">
    <name type="scientific">Porphyra umbilicalis</name>
    <name type="common">Purple laver</name>
    <name type="synonym">Red alga</name>
    <dbReference type="NCBI Taxonomy" id="2786"/>
    <lineage>
        <taxon>Eukaryota</taxon>
        <taxon>Rhodophyta</taxon>
        <taxon>Bangiophyceae</taxon>
        <taxon>Bangiales</taxon>
        <taxon>Bangiaceae</taxon>
        <taxon>Porphyra</taxon>
    </lineage>
</organism>
<sequence length="183" mass="19651">MPRSCAAWALCGWPHPLTRDVASSAVAKRMGAPAASVSRPWSASPTTLTSDRVELSTPGRRSRRDNEATTWLMLAAVSGCHSRVGSSTRMPRGPPWAVPRDGVAVGAWGSGNVGHVDKFEEKRLPSSLLGHRGGGVCEIWTATLCTVGLFLMDRAAWRVSWSSMVTSQGRLSEIFHIVQAIAD</sequence>
<reference evidence="2 3" key="1">
    <citation type="submission" date="2017-03" db="EMBL/GenBank/DDBJ databases">
        <title>WGS assembly of Porphyra umbilicalis.</title>
        <authorList>
            <person name="Brawley S.H."/>
            <person name="Blouin N.A."/>
            <person name="Ficko-Blean E."/>
            <person name="Wheeler G.L."/>
            <person name="Lohr M."/>
            <person name="Goodson H.V."/>
            <person name="Jenkins J.W."/>
            <person name="Blaby-Haas C.E."/>
            <person name="Helliwell K.E."/>
            <person name="Chan C."/>
            <person name="Marriage T."/>
            <person name="Bhattacharya D."/>
            <person name="Klein A.S."/>
            <person name="Badis Y."/>
            <person name="Brodie J."/>
            <person name="Cao Y."/>
            <person name="Collen J."/>
            <person name="Dittami S.M."/>
            <person name="Gachon C.M."/>
            <person name="Green B.R."/>
            <person name="Karpowicz S."/>
            <person name="Kim J.W."/>
            <person name="Kudahl U."/>
            <person name="Lin S."/>
            <person name="Michel G."/>
            <person name="Mittag M."/>
            <person name="Olson B.J."/>
            <person name="Pangilinan J."/>
            <person name="Peng Y."/>
            <person name="Qiu H."/>
            <person name="Shu S."/>
            <person name="Singer J.T."/>
            <person name="Smith A.G."/>
            <person name="Sprecher B.N."/>
            <person name="Wagner V."/>
            <person name="Wang W."/>
            <person name="Wang Z.-Y."/>
            <person name="Yan J."/>
            <person name="Yarish C."/>
            <person name="Zoeuner-Riek S."/>
            <person name="Zhuang Y."/>
            <person name="Zou Y."/>
            <person name="Lindquist E.A."/>
            <person name="Grimwood J."/>
            <person name="Barry K."/>
            <person name="Rokhsar D.S."/>
            <person name="Schmutz J."/>
            <person name="Stiller J.W."/>
            <person name="Grossman A.R."/>
            <person name="Prochnik S.E."/>
        </authorList>
    </citation>
    <scope>NUCLEOTIDE SEQUENCE [LARGE SCALE GENOMIC DNA]</scope>
    <source>
        <strain evidence="2">4086291</strain>
    </source>
</reference>
<evidence type="ECO:0000256" key="1">
    <source>
        <dbReference type="SAM" id="MobiDB-lite"/>
    </source>
</evidence>
<accession>A0A1X6NIA1</accession>
<feature type="compositionally biased region" description="Polar residues" evidence="1">
    <location>
        <begin position="39"/>
        <end position="50"/>
    </location>
</feature>
<proteinExistence type="predicted"/>